<evidence type="ECO:0000256" key="1">
    <source>
        <dbReference type="SAM" id="MobiDB-lite"/>
    </source>
</evidence>
<evidence type="ECO:0000313" key="2">
    <source>
        <dbReference type="EMBL" id="VBB39324.1"/>
    </source>
</evidence>
<dbReference type="AlphaFoldDB" id="A0A652ZU72"/>
<protein>
    <submittedName>
        <fullName evidence="2">Uncharacterized protein</fullName>
    </submittedName>
</protein>
<reference evidence="2" key="1">
    <citation type="submission" date="2018-07" db="EMBL/GenBank/DDBJ databases">
        <authorList>
            <consortium name="Genoscope - CEA"/>
            <person name="William W."/>
        </authorList>
    </citation>
    <scope>NUCLEOTIDE SEQUENCE</scope>
    <source>
        <strain evidence="2">IK1</strain>
    </source>
</reference>
<organism evidence="2">
    <name type="scientific">uncultured Spirochaetota bacterium</name>
    <dbReference type="NCBI Taxonomy" id="460511"/>
    <lineage>
        <taxon>Bacteria</taxon>
        <taxon>Pseudomonadati</taxon>
        <taxon>Spirochaetota</taxon>
        <taxon>environmental samples</taxon>
    </lineage>
</organism>
<gene>
    <name evidence="2" type="ORF">TRIP_E190242</name>
</gene>
<sequence length="46" mass="4958">MLADSGCQADSSLPQDRIDLSRPGFDLSTPTITPLADSYFIGKNIE</sequence>
<accession>A0A652ZU72</accession>
<dbReference type="EMBL" id="UPXP01000011">
    <property type="protein sequence ID" value="VBB39324.1"/>
    <property type="molecule type" value="Genomic_DNA"/>
</dbReference>
<feature type="region of interest" description="Disordered" evidence="1">
    <location>
        <begin position="1"/>
        <end position="25"/>
    </location>
</feature>
<proteinExistence type="predicted"/>
<name>A0A652ZU72_9SPIR</name>